<dbReference type="EMBL" id="JAUSVK010000001">
    <property type="protein sequence ID" value="MDQ0394580.1"/>
    <property type="molecule type" value="Genomic_DNA"/>
</dbReference>
<protein>
    <submittedName>
        <fullName evidence="2">Uncharacterized protein</fullName>
    </submittedName>
</protein>
<organism evidence="2 3">
    <name type="scientific">Labrys monachus</name>
    <dbReference type="NCBI Taxonomy" id="217067"/>
    <lineage>
        <taxon>Bacteria</taxon>
        <taxon>Pseudomonadati</taxon>
        <taxon>Pseudomonadota</taxon>
        <taxon>Alphaproteobacteria</taxon>
        <taxon>Hyphomicrobiales</taxon>
        <taxon>Xanthobacteraceae</taxon>
        <taxon>Labrys</taxon>
    </lineage>
</organism>
<dbReference type="Proteomes" id="UP001237448">
    <property type="component" value="Unassembled WGS sequence"/>
</dbReference>
<reference evidence="2 3" key="1">
    <citation type="submission" date="2023-07" db="EMBL/GenBank/DDBJ databases">
        <title>Genomic Encyclopedia of Type Strains, Phase IV (KMG-IV): sequencing the most valuable type-strain genomes for metagenomic binning, comparative biology and taxonomic classification.</title>
        <authorList>
            <person name="Goeker M."/>
        </authorList>
    </citation>
    <scope>NUCLEOTIDE SEQUENCE [LARGE SCALE GENOMIC DNA]</scope>
    <source>
        <strain evidence="2 3">DSM 5896</strain>
    </source>
</reference>
<sequence length="61" mass="6332">MTETQENPAAVAAVPTPLPRQGRTLEMPSRGVTIAGAFTALPQPIGLLAVGLIRLPLAEMP</sequence>
<keyword evidence="3" id="KW-1185">Reference proteome</keyword>
<proteinExistence type="predicted"/>
<feature type="region of interest" description="Disordered" evidence="1">
    <location>
        <begin position="1"/>
        <end position="23"/>
    </location>
</feature>
<evidence type="ECO:0000313" key="2">
    <source>
        <dbReference type="EMBL" id="MDQ0394580.1"/>
    </source>
</evidence>
<evidence type="ECO:0000313" key="3">
    <source>
        <dbReference type="Proteomes" id="UP001237448"/>
    </source>
</evidence>
<comment type="caution">
    <text evidence="2">The sequence shown here is derived from an EMBL/GenBank/DDBJ whole genome shotgun (WGS) entry which is preliminary data.</text>
</comment>
<gene>
    <name evidence="2" type="ORF">J3R73_004372</name>
</gene>
<evidence type="ECO:0000256" key="1">
    <source>
        <dbReference type="SAM" id="MobiDB-lite"/>
    </source>
</evidence>
<dbReference type="RefSeq" id="WP_307431930.1">
    <property type="nucleotide sequence ID" value="NZ_JAUSVK010000001.1"/>
</dbReference>
<accession>A0ABU0FJ02</accession>
<name>A0ABU0FJ02_9HYPH</name>